<dbReference type="GO" id="GO:0005737">
    <property type="term" value="C:cytoplasm"/>
    <property type="evidence" value="ECO:0007669"/>
    <property type="project" value="TreeGrafter"/>
</dbReference>
<dbReference type="InterPro" id="IPR006680">
    <property type="entry name" value="Amidohydro-rel"/>
</dbReference>
<evidence type="ECO:0000256" key="1">
    <source>
        <dbReference type="ARBA" id="ARBA00023239"/>
    </source>
</evidence>
<dbReference type="PANTHER" id="PTHR21240">
    <property type="entry name" value="2-AMINO-3-CARBOXYLMUCONATE-6-SEMIALDEHYDE DECARBOXYLASE"/>
    <property type="match status" value="1"/>
</dbReference>
<gene>
    <name evidence="3" type="ORF">FPZ49_23195</name>
</gene>
<comment type="caution">
    <text evidence="3">The sequence shown here is derived from an EMBL/GenBank/DDBJ whole genome shotgun (WGS) entry which is preliminary data.</text>
</comment>
<dbReference type="EMBL" id="VNJI01000035">
    <property type="protein sequence ID" value="TVY07523.1"/>
    <property type="molecule type" value="Genomic_DNA"/>
</dbReference>
<dbReference type="OrthoDB" id="9777673at2"/>
<dbReference type="AlphaFoldDB" id="A0A559K5Z6"/>
<evidence type="ECO:0000313" key="3">
    <source>
        <dbReference type="EMBL" id="TVY07523.1"/>
    </source>
</evidence>
<dbReference type="SUPFAM" id="SSF51556">
    <property type="entry name" value="Metallo-dependent hydrolases"/>
    <property type="match status" value="1"/>
</dbReference>
<organism evidence="3 4">
    <name type="scientific">Paenibacillus cremeus</name>
    <dbReference type="NCBI Taxonomy" id="2163881"/>
    <lineage>
        <taxon>Bacteria</taxon>
        <taxon>Bacillati</taxon>
        <taxon>Bacillota</taxon>
        <taxon>Bacilli</taxon>
        <taxon>Bacillales</taxon>
        <taxon>Paenibacillaceae</taxon>
        <taxon>Paenibacillus</taxon>
    </lineage>
</organism>
<reference evidence="3 4" key="1">
    <citation type="submission" date="2019-07" db="EMBL/GenBank/DDBJ databases">
        <authorList>
            <person name="Kim J."/>
        </authorList>
    </citation>
    <scope>NUCLEOTIDE SEQUENCE [LARGE SCALE GENOMIC DNA]</scope>
    <source>
        <strain evidence="3 4">JC52</strain>
    </source>
</reference>
<name>A0A559K5Z6_9BACL</name>
<dbReference type="Gene3D" id="3.20.20.140">
    <property type="entry name" value="Metal-dependent hydrolases"/>
    <property type="match status" value="1"/>
</dbReference>
<dbReference type="PANTHER" id="PTHR21240:SF28">
    <property type="entry name" value="ISO-OROTATE DECARBOXYLASE (EUROFUNG)"/>
    <property type="match status" value="1"/>
</dbReference>
<feature type="domain" description="Amidohydrolase-related" evidence="2">
    <location>
        <begin position="27"/>
        <end position="368"/>
    </location>
</feature>
<keyword evidence="3" id="KW-0378">Hydrolase</keyword>
<dbReference type="RefSeq" id="WP_144851494.1">
    <property type="nucleotide sequence ID" value="NZ_VNJI01000035.1"/>
</dbReference>
<dbReference type="GO" id="GO:0016831">
    <property type="term" value="F:carboxy-lyase activity"/>
    <property type="evidence" value="ECO:0007669"/>
    <property type="project" value="InterPro"/>
</dbReference>
<keyword evidence="4" id="KW-1185">Reference proteome</keyword>
<keyword evidence="1" id="KW-0456">Lyase</keyword>
<proteinExistence type="predicted"/>
<dbReference type="InterPro" id="IPR032466">
    <property type="entry name" value="Metal_Hydrolase"/>
</dbReference>
<dbReference type="GO" id="GO:0019748">
    <property type="term" value="P:secondary metabolic process"/>
    <property type="evidence" value="ECO:0007669"/>
    <property type="project" value="TreeGrafter"/>
</dbReference>
<dbReference type="Proteomes" id="UP000317036">
    <property type="component" value="Unassembled WGS sequence"/>
</dbReference>
<evidence type="ECO:0000259" key="2">
    <source>
        <dbReference type="Pfam" id="PF04909"/>
    </source>
</evidence>
<dbReference type="InterPro" id="IPR032465">
    <property type="entry name" value="ACMSD"/>
</dbReference>
<protein>
    <submittedName>
        <fullName evidence="3">Amidohydrolase</fullName>
    </submittedName>
</protein>
<dbReference type="GO" id="GO:0016787">
    <property type="term" value="F:hydrolase activity"/>
    <property type="evidence" value="ECO:0007669"/>
    <property type="project" value="UniProtKB-KW"/>
</dbReference>
<accession>A0A559K5Z6</accession>
<evidence type="ECO:0000313" key="4">
    <source>
        <dbReference type="Proteomes" id="UP000317036"/>
    </source>
</evidence>
<sequence length="373" mass="42853">MSINEDTVIQAPSIFQPGQKRVKPGIIDCDVHPIPKSLDQIKQYMPKFWRDRFRGGGRGLFYGNPFHGMRQDANPPNGGPAGSDPDFIRKQLIEENNIKTAILIPRENSCQFPDLDYGNAIASAYNEWIADTWIGPDNPDGVFKSSIVINHSDPVHAAKEIDRWADHKHIVQVTTDSGARFLMGHRNFHPIFEACCRHNLPLAIHPGLDGIGINILPSPGNPSHYIEWHTCMSLSFMAHLVSLLTEGTFERYPDLRIVLVEGSSTWLVPLMWRLDMEYKALRVEIPWVKKRPSEYLRDHVRLTSQPLERPDNDEDLLHMLRMMDAEHLLMFSSDYPHWDFDNPKLAFPKLPEKLYNRIFFENAEEFYGSKLSS</sequence>
<dbReference type="Pfam" id="PF04909">
    <property type="entry name" value="Amidohydro_2"/>
    <property type="match status" value="1"/>
</dbReference>